<organism evidence="2">
    <name type="scientific">uncultured Anaerotruncus sp</name>
    <dbReference type="NCBI Taxonomy" id="905011"/>
    <lineage>
        <taxon>Bacteria</taxon>
        <taxon>Bacillati</taxon>
        <taxon>Bacillota</taxon>
        <taxon>Clostridia</taxon>
        <taxon>Eubacteriales</taxon>
        <taxon>Oscillospiraceae</taxon>
        <taxon>Anaerotruncus</taxon>
        <taxon>environmental samples</taxon>
    </lineage>
</organism>
<dbReference type="AlphaFoldDB" id="A0A1C6K6L6"/>
<accession>A0A1C6K6L6</accession>
<evidence type="ECO:0000256" key="1">
    <source>
        <dbReference type="SAM" id="Phobius"/>
    </source>
</evidence>
<protein>
    <submittedName>
        <fullName evidence="2">Predicted membrane protein</fullName>
    </submittedName>
</protein>
<feature type="transmembrane region" description="Helical" evidence="1">
    <location>
        <begin position="228"/>
        <end position="251"/>
    </location>
</feature>
<feature type="transmembrane region" description="Helical" evidence="1">
    <location>
        <begin position="45"/>
        <end position="64"/>
    </location>
</feature>
<dbReference type="GO" id="GO:0016020">
    <property type="term" value="C:membrane"/>
    <property type="evidence" value="ECO:0007669"/>
    <property type="project" value="InterPro"/>
</dbReference>
<reference evidence="2" key="1">
    <citation type="submission" date="2015-09" db="EMBL/GenBank/DDBJ databases">
        <authorList>
            <consortium name="Pathogen Informatics"/>
        </authorList>
    </citation>
    <scope>NUCLEOTIDE SEQUENCE</scope>
    <source>
        <strain evidence="2">2789STDY5834896</strain>
    </source>
</reference>
<evidence type="ECO:0000313" key="2">
    <source>
        <dbReference type="EMBL" id="SCJ89893.1"/>
    </source>
</evidence>
<feature type="transmembrane region" description="Helical" evidence="1">
    <location>
        <begin position="20"/>
        <end position="39"/>
    </location>
</feature>
<keyword evidence="1" id="KW-1133">Transmembrane helix</keyword>
<feature type="transmembrane region" description="Helical" evidence="1">
    <location>
        <begin position="170"/>
        <end position="192"/>
    </location>
</feature>
<dbReference type="Pfam" id="PF07155">
    <property type="entry name" value="ECF-ribofla_trS"/>
    <property type="match status" value="1"/>
</dbReference>
<gene>
    <name evidence="2" type="ORF">SAMEA3545359_02687</name>
</gene>
<dbReference type="InterPro" id="IPR009825">
    <property type="entry name" value="ECF_substrate-spec-like"/>
</dbReference>
<name>A0A1C6K6L6_9FIRM</name>
<feature type="transmembrane region" description="Helical" evidence="1">
    <location>
        <begin position="76"/>
        <end position="109"/>
    </location>
</feature>
<dbReference type="Gene3D" id="1.10.1760.20">
    <property type="match status" value="1"/>
</dbReference>
<feature type="transmembrane region" description="Helical" evidence="1">
    <location>
        <begin position="139"/>
        <end position="158"/>
    </location>
</feature>
<keyword evidence="1" id="KW-0812">Transmembrane</keyword>
<proteinExistence type="predicted"/>
<dbReference type="EMBL" id="FMHG01000003">
    <property type="protein sequence ID" value="SCJ89893.1"/>
    <property type="molecule type" value="Genomic_DNA"/>
</dbReference>
<feature type="transmembrane region" description="Helical" evidence="1">
    <location>
        <begin position="271"/>
        <end position="292"/>
    </location>
</feature>
<feature type="transmembrane region" description="Helical" evidence="1">
    <location>
        <begin position="198"/>
        <end position="216"/>
    </location>
</feature>
<sequence length="311" mass="35189">MQTKRDMTQYEVARHKRFYIAAVLILVCIPLTIFVGVCFLGDRKYMFISLLIILYTLLPFFMVFERRRPRARELVMIAVMSALAAFGTLACSMMIPFQAGTALVIVAGISMGPESGFLVGAIARFVCNFFLGQGPWTPWQMFCWGILGFLAGVVFNKVDLEKMKSRSFQIVRGPVLCILCAIGAAYLSYRWWGKGPFLGWRLYIFGAIGLLVGLLIQRDRLPIDDLTLSLFGLMSTFIIYGGIMNICTMVMSSAIDRTQIDMSWKSLTALYISGVPYDFTHALGTAFFLFLFGEKVIRKIERVKIKYGMYR</sequence>
<keyword evidence="1" id="KW-0472">Membrane</keyword>